<evidence type="ECO:0000313" key="1">
    <source>
        <dbReference type="EMBL" id="GAK96539.1"/>
    </source>
</evidence>
<protein>
    <submittedName>
        <fullName evidence="1">Uncharacterized protein</fullName>
    </submittedName>
</protein>
<gene>
    <name evidence="1" type="ORF">JCM19294_2052</name>
</gene>
<proteinExistence type="predicted"/>
<comment type="caution">
    <text evidence="1">The sequence shown here is derived from an EMBL/GenBank/DDBJ whole genome shotgun (WGS) entry which is preliminary data.</text>
</comment>
<dbReference type="Proteomes" id="UP000029221">
    <property type="component" value="Unassembled WGS sequence"/>
</dbReference>
<evidence type="ECO:0000313" key="2">
    <source>
        <dbReference type="Proteomes" id="UP000029221"/>
    </source>
</evidence>
<reference evidence="1" key="1">
    <citation type="journal article" date="2014" name="Genome Announc.">
        <title>Draft Genome Sequences of Marine Flavobacterium Nonlabens Strains NR17, NR24, NR27, NR32, NR33, and Ara13.</title>
        <authorList>
            <person name="Nakanishi M."/>
            <person name="Meirelles P."/>
            <person name="Suzuki R."/>
            <person name="Takatani N."/>
            <person name="Mino S."/>
            <person name="Suda W."/>
            <person name="Oshima K."/>
            <person name="Hattori M."/>
            <person name="Ohkuma M."/>
            <person name="Hosokawa M."/>
            <person name="Miyashita K."/>
            <person name="Thompson F.L."/>
            <person name="Niwa A."/>
            <person name="Sawabe T."/>
            <person name="Sawabe T."/>
        </authorList>
    </citation>
    <scope>NUCLEOTIDE SEQUENCE [LARGE SCALE GENOMIC DNA]</scope>
    <source>
        <strain evidence="1">JCM 19294</strain>
    </source>
</reference>
<dbReference type="AlphaFoldDB" id="A0A090Q0E9"/>
<keyword evidence="2" id="KW-1185">Reference proteome</keyword>
<accession>A0A090Q0E9</accession>
<sequence>MFIVSRANLVFKKSFKKPLTGSLDSYLIKFYEMQLRL</sequence>
<organism evidence="1 2">
    <name type="scientific">Nonlabens tegetincola</name>
    <dbReference type="NCBI Taxonomy" id="323273"/>
    <lineage>
        <taxon>Bacteria</taxon>
        <taxon>Pseudomonadati</taxon>
        <taxon>Bacteroidota</taxon>
        <taxon>Flavobacteriia</taxon>
        <taxon>Flavobacteriales</taxon>
        <taxon>Flavobacteriaceae</taxon>
        <taxon>Nonlabens</taxon>
    </lineage>
</organism>
<dbReference type="EMBL" id="BBML01000002">
    <property type="protein sequence ID" value="GAK96539.1"/>
    <property type="molecule type" value="Genomic_DNA"/>
</dbReference>
<name>A0A090Q0E9_9FLAO</name>